<evidence type="ECO:0000256" key="1">
    <source>
        <dbReference type="ARBA" id="ARBA00003572"/>
    </source>
</evidence>
<dbReference type="EC" id="2.7.1.26" evidence="4"/>
<sequence>MVDRTNRPEIVGPDEPSEPYPQRIEATVIAGFGRGSSDLGIPTANIPQNAVDQLHLPHTGIYYGWASVHKNEDAEIEGKPEGGRDVDYSRGETLVDGVETGVVHPMVMSVGWNPFYNNDKKSAEIHIMHKFKHEFYGAKMRLVILGYIRPELDYVSKSKLSDQSRQTLILTAL</sequence>
<dbReference type="InterPro" id="IPR015865">
    <property type="entry name" value="Riboflavin_kinase_bac/euk"/>
</dbReference>
<evidence type="ECO:0000256" key="8">
    <source>
        <dbReference type="ARBA" id="ARBA00022679"/>
    </source>
</evidence>
<dbReference type="GO" id="GO:0005739">
    <property type="term" value="C:mitochondrion"/>
    <property type="evidence" value="ECO:0007669"/>
    <property type="project" value="TreeGrafter"/>
</dbReference>
<keyword evidence="9" id="KW-0547">Nucleotide-binding</keyword>
<evidence type="ECO:0000256" key="7">
    <source>
        <dbReference type="ARBA" id="ARBA00022643"/>
    </source>
</evidence>
<dbReference type="GO" id="GO:0009398">
    <property type="term" value="P:FMN biosynthetic process"/>
    <property type="evidence" value="ECO:0007669"/>
    <property type="project" value="UniProtKB-UniPathway"/>
</dbReference>
<dbReference type="AlphaFoldDB" id="A0A642V2T2"/>
<dbReference type="SUPFAM" id="SSF82114">
    <property type="entry name" value="Riboflavin kinase-like"/>
    <property type="match status" value="1"/>
</dbReference>
<dbReference type="PANTHER" id="PTHR22749">
    <property type="entry name" value="RIBOFLAVIN KINASE/FMN ADENYLYLTRANSFERASE"/>
    <property type="match status" value="1"/>
</dbReference>
<comment type="function">
    <text evidence="1">Catalyzes the phosphorylation of riboflavin (vitamin B2) to form flavin mononucleotide (FMN) coenzyme.</text>
</comment>
<evidence type="ECO:0000256" key="2">
    <source>
        <dbReference type="ARBA" id="ARBA00005201"/>
    </source>
</evidence>
<evidence type="ECO:0000256" key="10">
    <source>
        <dbReference type="ARBA" id="ARBA00022840"/>
    </source>
</evidence>
<dbReference type="InterPro" id="IPR023468">
    <property type="entry name" value="Riboflavin_kinase"/>
</dbReference>
<proteinExistence type="inferred from homology"/>
<dbReference type="PANTHER" id="PTHR22749:SF6">
    <property type="entry name" value="RIBOFLAVIN KINASE"/>
    <property type="match status" value="1"/>
</dbReference>
<comment type="caution">
    <text evidence="14">The sequence shown here is derived from an EMBL/GenBank/DDBJ whole genome shotgun (WGS) entry which is preliminary data.</text>
</comment>
<evidence type="ECO:0000256" key="6">
    <source>
        <dbReference type="ARBA" id="ARBA00022630"/>
    </source>
</evidence>
<dbReference type="UniPathway" id="UPA00276">
    <property type="reaction ID" value="UER00406"/>
</dbReference>
<dbReference type="InterPro" id="IPR023465">
    <property type="entry name" value="Riboflavin_kinase_dom_sf"/>
</dbReference>
<dbReference type="Pfam" id="PF01687">
    <property type="entry name" value="Flavokinase"/>
    <property type="match status" value="1"/>
</dbReference>
<evidence type="ECO:0000256" key="12">
    <source>
        <dbReference type="SAM" id="MobiDB-lite"/>
    </source>
</evidence>
<feature type="domain" description="Riboflavin kinase" evidence="13">
    <location>
        <begin position="23"/>
        <end position="172"/>
    </location>
</feature>
<dbReference type="GO" id="GO:0005524">
    <property type="term" value="F:ATP binding"/>
    <property type="evidence" value="ECO:0007669"/>
    <property type="project" value="UniProtKB-KW"/>
</dbReference>
<evidence type="ECO:0000256" key="4">
    <source>
        <dbReference type="ARBA" id="ARBA00012105"/>
    </source>
</evidence>
<accession>A0A642V2T2</accession>
<dbReference type="VEuPathDB" id="FungiDB:TRICI_003875"/>
<evidence type="ECO:0000256" key="11">
    <source>
        <dbReference type="ARBA" id="ARBA00029960"/>
    </source>
</evidence>
<feature type="region of interest" description="Disordered" evidence="12">
    <location>
        <begin position="1"/>
        <end position="21"/>
    </location>
</feature>
<dbReference type="SMART" id="SM00904">
    <property type="entry name" value="Flavokinase"/>
    <property type="match status" value="1"/>
</dbReference>
<keyword evidence="6" id="KW-0285">Flavoprotein</keyword>
<keyword evidence="8" id="KW-0808">Transferase</keyword>
<keyword evidence="15" id="KW-1185">Reference proteome</keyword>
<gene>
    <name evidence="14" type="ORF">TRICI_003875</name>
</gene>
<dbReference type="Proteomes" id="UP000761534">
    <property type="component" value="Unassembled WGS sequence"/>
</dbReference>
<organism evidence="14 15">
    <name type="scientific">Trichomonascus ciferrii</name>
    <dbReference type="NCBI Taxonomy" id="44093"/>
    <lineage>
        <taxon>Eukaryota</taxon>
        <taxon>Fungi</taxon>
        <taxon>Dikarya</taxon>
        <taxon>Ascomycota</taxon>
        <taxon>Saccharomycotina</taxon>
        <taxon>Dipodascomycetes</taxon>
        <taxon>Dipodascales</taxon>
        <taxon>Trichomonascaceae</taxon>
        <taxon>Trichomonascus</taxon>
        <taxon>Trichomonascus ciferrii complex</taxon>
    </lineage>
</organism>
<dbReference type="OrthoDB" id="276388at2759"/>
<evidence type="ECO:0000259" key="13">
    <source>
        <dbReference type="SMART" id="SM00904"/>
    </source>
</evidence>
<dbReference type="Gene3D" id="2.40.30.30">
    <property type="entry name" value="Riboflavin kinase-like"/>
    <property type="match status" value="1"/>
</dbReference>
<evidence type="ECO:0000256" key="3">
    <source>
        <dbReference type="ARBA" id="ARBA00010108"/>
    </source>
</evidence>
<evidence type="ECO:0000256" key="9">
    <source>
        <dbReference type="ARBA" id="ARBA00022741"/>
    </source>
</evidence>
<name>A0A642V2T2_9ASCO</name>
<protein>
    <recommendedName>
        <fullName evidence="5">Riboflavin kinase</fullName>
        <ecNumber evidence="4">2.7.1.26</ecNumber>
    </recommendedName>
    <alternativeName>
        <fullName evidence="11">Flavin mononucleotide kinase 1</fullName>
    </alternativeName>
</protein>
<reference evidence="14" key="1">
    <citation type="journal article" date="2019" name="G3 (Bethesda)">
        <title>Genome Assemblies of Two Rare Opportunistic Yeast Pathogens: Diutina rugosa (syn. Candida rugosa) and Trichomonascus ciferrii (syn. Candida ciferrii).</title>
        <authorList>
            <person name="Mixao V."/>
            <person name="Saus E."/>
            <person name="Hansen A.P."/>
            <person name="Lass-Florl C."/>
            <person name="Gabaldon T."/>
        </authorList>
    </citation>
    <scope>NUCLEOTIDE SEQUENCE</scope>
    <source>
        <strain evidence="14">CBS 4856</strain>
    </source>
</reference>
<dbReference type="EMBL" id="SWFS01000290">
    <property type="protein sequence ID" value="KAA8911265.1"/>
    <property type="molecule type" value="Genomic_DNA"/>
</dbReference>
<keyword evidence="10" id="KW-0067">ATP-binding</keyword>
<dbReference type="GO" id="GO:0008531">
    <property type="term" value="F:riboflavin kinase activity"/>
    <property type="evidence" value="ECO:0007669"/>
    <property type="project" value="UniProtKB-EC"/>
</dbReference>
<evidence type="ECO:0000313" key="15">
    <source>
        <dbReference type="Proteomes" id="UP000761534"/>
    </source>
</evidence>
<dbReference type="GO" id="GO:0009231">
    <property type="term" value="P:riboflavin biosynthetic process"/>
    <property type="evidence" value="ECO:0007669"/>
    <property type="project" value="InterPro"/>
</dbReference>
<evidence type="ECO:0000256" key="5">
    <source>
        <dbReference type="ARBA" id="ARBA00017394"/>
    </source>
</evidence>
<keyword evidence="7" id="KW-0288">FMN</keyword>
<comment type="similarity">
    <text evidence="3">Belongs to the flavokinase family.</text>
</comment>
<comment type="pathway">
    <text evidence="2">Cofactor biosynthesis; FMN biosynthesis; FMN from riboflavin (ATP route): step 1/1.</text>
</comment>
<evidence type="ECO:0000313" key="14">
    <source>
        <dbReference type="EMBL" id="KAA8911265.1"/>
    </source>
</evidence>